<feature type="region of interest" description="Disordered" evidence="1">
    <location>
        <begin position="30"/>
        <end position="104"/>
    </location>
</feature>
<protein>
    <submittedName>
        <fullName evidence="2">Uncharacterized protein</fullName>
    </submittedName>
</protein>
<gene>
    <name evidence="2" type="ORF">PUN28_014957</name>
</gene>
<dbReference type="AlphaFoldDB" id="A0AAW2EXJ2"/>
<keyword evidence="3" id="KW-1185">Reference proteome</keyword>
<reference evidence="2 3" key="1">
    <citation type="submission" date="2023-03" db="EMBL/GenBank/DDBJ databases">
        <title>High recombination rates correlate with genetic variation in Cardiocondyla obscurior ants.</title>
        <authorList>
            <person name="Errbii M."/>
        </authorList>
    </citation>
    <scope>NUCLEOTIDE SEQUENCE [LARGE SCALE GENOMIC DNA]</scope>
    <source>
        <strain evidence="2">Alpha-2009</strain>
        <tissue evidence="2">Whole body</tissue>
    </source>
</reference>
<dbReference type="EMBL" id="JADYXP020000016">
    <property type="protein sequence ID" value="KAL0108048.1"/>
    <property type="molecule type" value="Genomic_DNA"/>
</dbReference>
<evidence type="ECO:0000313" key="3">
    <source>
        <dbReference type="Proteomes" id="UP001430953"/>
    </source>
</evidence>
<dbReference type="Proteomes" id="UP001430953">
    <property type="component" value="Unassembled WGS sequence"/>
</dbReference>
<sequence>MRALIRCIFNIQASARGAPVRLFLLDEARKGENSATASRYRYSPRRSQRDGSPCNPGSRDRALLNGESSRRCLFGGRRAEPQRGSNKMTSRPGIFLSVRGSNPP</sequence>
<accession>A0AAW2EXJ2</accession>
<proteinExistence type="predicted"/>
<organism evidence="2 3">
    <name type="scientific">Cardiocondyla obscurior</name>
    <dbReference type="NCBI Taxonomy" id="286306"/>
    <lineage>
        <taxon>Eukaryota</taxon>
        <taxon>Metazoa</taxon>
        <taxon>Ecdysozoa</taxon>
        <taxon>Arthropoda</taxon>
        <taxon>Hexapoda</taxon>
        <taxon>Insecta</taxon>
        <taxon>Pterygota</taxon>
        <taxon>Neoptera</taxon>
        <taxon>Endopterygota</taxon>
        <taxon>Hymenoptera</taxon>
        <taxon>Apocrita</taxon>
        <taxon>Aculeata</taxon>
        <taxon>Formicoidea</taxon>
        <taxon>Formicidae</taxon>
        <taxon>Myrmicinae</taxon>
        <taxon>Cardiocondyla</taxon>
    </lineage>
</organism>
<evidence type="ECO:0000313" key="2">
    <source>
        <dbReference type="EMBL" id="KAL0108048.1"/>
    </source>
</evidence>
<name>A0AAW2EXJ2_9HYME</name>
<comment type="caution">
    <text evidence="2">The sequence shown here is derived from an EMBL/GenBank/DDBJ whole genome shotgun (WGS) entry which is preliminary data.</text>
</comment>
<evidence type="ECO:0000256" key="1">
    <source>
        <dbReference type="SAM" id="MobiDB-lite"/>
    </source>
</evidence>